<evidence type="ECO:0000313" key="2">
    <source>
        <dbReference type="Proteomes" id="UP000191144"/>
    </source>
</evidence>
<protein>
    <submittedName>
        <fullName evidence="1">LAME_0D09318g1_1</fullName>
    </submittedName>
</protein>
<reference evidence="2" key="1">
    <citation type="submission" date="2016-03" db="EMBL/GenBank/DDBJ databases">
        <authorList>
            <person name="Devillers Hugo."/>
        </authorList>
    </citation>
    <scope>NUCLEOTIDE SEQUENCE [LARGE SCALE GENOMIC DNA]</scope>
</reference>
<proteinExistence type="predicted"/>
<name>A0A1G4JBA9_9SACH</name>
<dbReference type="AlphaFoldDB" id="A0A1G4JBA9"/>
<dbReference type="EMBL" id="LT598482">
    <property type="protein sequence ID" value="SCU87242.1"/>
    <property type="molecule type" value="Genomic_DNA"/>
</dbReference>
<sequence length="181" mass="20930">MFSRLRLKTPKMITQKLENLQITVPSAADDAPHIKNTCGRPNQAVTKPISLNADTGEVMVRKSTGKTKVRKGQSSDEYEHQRSHFFDVEKGPIWTPVGWMTKENPLQKLDSDPEFDISLKQARQKLISYCHILYYRKRYENCAQACENLITRLETLDGRKKVQKEIDELKQMLDHCQTHSV</sequence>
<dbReference type="OrthoDB" id="4082971at2759"/>
<organism evidence="1 2">
    <name type="scientific">Lachancea meyersii CBS 8951</name>
    <dbReference type="NCBI Taxonomy" id="1266667"/>
    <lineage>
        <taxon>Eukaryota</taxon>
        <taxon>Fungi</taxon>
        <taxon>Dikarya</taxon>
        <taxon>Ascomycota</taxon>
        <taxon>Saccharomycotina</taxon>
        <taxon>Saccharomycetes</taxon>
        <taxon>Saccharomycetales</taxon>
        <taxon>Saccharomycetaceae</taxon>
        <taxon>Lachancea</taxon>
    </lineage>
</organism>
<keyword evidence="2" id="KW-1185">Reference proteome</keyword>
<gene>
    <name evidence="1" type="ORF">LAME_0D09318G</name>
</gene>
<dbReference type="Proteomes" id="UP000191144">
    <property type="component" value="Chromosome D"/>
</dbReference>
<accession>A0A1G4JBA9</accession>
<evidence type="ECO:0000313" key="1">
    <source>
        <dbReference type="EMBL" id="SCU87242.1"/>
    </source>
</evidence>